<reference evidence="1 2" key="1">
    <citation type="submission" date="2019-05" db="EMBL/GenBank/DDBJ databases">
        <title>Another draft genome of Portunus trituberculatus and its Hox gene families provides insights of decapod evolution.</title>
        <authorList>
            <person name="Jeong J.-H."/>
            <person name="Song I."/>
            <person name="Kim S."/>
            <person name="Choi T."/>
            <person name="Kim D."/>
            <person name="Ryu S."/>
            <person name="Kim W."/>
        </authorList>
    </citation>
    <scope>NUCLEOTIDE SEQUENCE [LARGE SCALE GENOMIC DNA]</scope>
    <source>
        <tissue evidence="1">Muscle</tissue>
    </source>
</reference>
<dbReference type="AlphaFoldDB" id="A0A5B7KDU7"/>
<dbReference type="EMBL" id="VSRR010135105">
    <property type="protein sequence ID" value="MPD03199.1"/>
    <property type="molecule type" value="Genomic_DNA"/>
</dbReference>
<gene>
    <name evidence="1" type="ORF">E2C01_098824</name>
</gene>
<organism evidence="1 2">
    <name type="scientific">Portunus trituberculatus</name>
    <name type="common">Swimming crab</name>
    <name type="synonym">Neptunus trituberculatus</name>
    <dbReference type="NCBI Taxonomy" id="210409"/>
    <lineage>
        <taxon>Eukaryota</taxon>
        <taxon>Metazoa</taxon>
        <taxon>Ecdysozoa</taxon>
        <taxon>Arthropoda</taxon>
        <taxon>Crustacea</taxon>
        <taxon>Multicrustacea</taxon>
        <taxon>Malacostraca</taxon>
        <taxon>Eumalacostraca</taxon>
        <taxon>Eucarida</taxon>
        <taxon>Decapoda</taxon>
        <taxon>Pleocyemata</taxon>
        <taxon>Brachyura</taxon>
        <taxon>Eubrachyura</taxon>
        <taxon>Portunoidea</taxon>
        <taxon>Portunidae</taxon>
        <taxon>Portuninae</taxon>
        <taxon>Portunus</taxon>
    </lineage>
</organism>
<proteinExistence type="predicted"/>
<accession>A0A5B7KDU7</accession>
<sequence>MLVREGNLVNASTTSATITTTTNTTSTAATTTTITITTRTMTTIAVSGIRSYQYGCSILPAICHHCYGAM</sequence>
<dbReference type="Proteomes" id="UP000324222">
    <property type="component" value="Unassembled WGS sequence"/>
</dbReference>
<keyword evidence="2" id="KW-1185">Reference proteome</keyword>
<evidence type="ECO:0000313" key="1">
    <source>
        <dbReference type="EMBL" id="MPD03199.1"/>
    </source>
</evidence>
<comment type="caution">
    <text evidence="1">The sequence shown here is derived from an EMBL/GenBank/DDBJ whole genome shotgun (WGS) entry which is preliminary data.</text>
</comment>
<name>A0A5B7KDU7_PORTR</name>
<evidence type="ECO:0000313" key="2">
    <source>
        <dbReference type="Proteomes" id="UP000324222"/>
    </source>
</evidence>
<protein>
    <submittedName>
        <fullName evidence="1">Uncharacterized protein</fullName>
    </submittedName>
</protein>